<dbReference type="PRINTS" id="PR00080">
    <property type="entry name" value="SDRFAMILY"/>
</dbReference>
<dbReference type="Proteomes" id="UP000311469">
    <property type="component" value="Chromosome cSF2"/>
</dbReference>
<dbReference type="Pfam" id="PF13561">
    <property type="entry name" value="adh_short_C2"/>
    <property type="match status" value="1"/>
</dbReference>
<dbReference type="GO" id="GO:0032787">
    <property type="term" value="P:monocarboxylic acid metabolic process"/>
    <property type="evidence" value="ECO:0007669"/>
    <property type="project" value="UniProtKB-ARBA"/>
</dbReference>
<dbReference type="PRINTS" id="PR00081">
    <property type="entry name" value="GDHRDH"/>
</dbReference>
<evidence type="ECO:0000313" key="3">
    <source>
        <dbReference type="EMBL" id="QDC39659.1"/>
    </source>
</evidence>
<reference evidence="3 4" key="1">
    <citation type="submission" date="2019-06" db="EMBL/GenBank/DDBJ databases">
        <title>Genome organization and adaptive potential of archetypical organophosphate degarding Sphingobium fuliginis ATCC 27551.</title>
        <authorList>
            <person name="Sarwar A."/>
            <person name="Parthasarathy S."/>
            <person name="Singh C."/>
            <person name="Siddavattam D."/>
        </authorList>
    </citation>
    <scope>NUCLEOTIDE SEQUENCE [LARGE SCALE GENOMIC DNA]</scope>
    <source>
        <strain evidence="3 4">ATCC 27551</strain>
    </source>
</reference>
<evidence type="ECO:0000313" key="4">
    <source>
        <dbReference type="Proteomes" id="UP000311469"/>
    </source>
</evidence>
<dbReference type="InterPro" id="IPR002347">
    <property type="entry name" value="SDR_fam"/>
</dbReference>
<organism evidence="3 4">
    <name type="scientific">Sphingobium fuliginis ATCC 27551</name>
    <dbReference type="NCBI Taxonomy" id="1208342"/>
    <lineage>
        <taxon>Bacteria</taxon>
        <taxon>Pseudomonadati</taxon>
        <taxon>Pseudomonadota</taxon>
        <taxon>Alphaproteobacteria</taxon>
        <taxon>Sphingomonadales</taxon>
        <taxon>Sphingomonadaceae</taxon>
        <taxon>Sphingobium</taxon>
    </lineage>
</organism>
<protein>
    <submittedName>
        <fullName evidence="3">SDR family oxidoreductase</fullName>
    </submittedName>
</protein>
<dbReference type="InterPro" id="IPR050259">
    <property type="entry name" value="SDR"/>
</dbReference>
<comment type="similarity">
    <text evidence="1">Belongs to the short-chain dehydrogenases/reductases (SDR) family.</text>
</comment>
<evidence type="ECO:0000256" key="2">
    <source>
        <dbReference type="ARBA" id="ARBA00051383"/>
    </source>
</evidence>
<dbReference type="Gene3D" id="3.40.50.720">
    <property type="entry name" value="NAD(P)-binding Rossmann-like Domain"/>
    <property type="match status" value="1"/>
</dbReference>
<dbReference type="PANTHER" id="PTHR42879">
    <property type="entry name" value="3-OXOACYL-(ACYL-CARRIER-PROTEIN) REDUCTASE"/>
    <property type="match status" value="1"/>
</dbReference>
<accession>A0A5B8CKC2</accession>
<dbReference type="PROSITE" id="PS00061">
    <property type="entry name" value="ADH_SHORT"/>
    <property type="match status" value="1"/>
</dbReference>
<proteinExistence type="inferred from homology"/>
<dbReference type="InterPro" id="IPR020904">
    <property type="entry name" value="Sc_DH/Rdtase_CS"/>
</dbReference>
<dbReference type="KEGG" id="sufl:FIL70_20935"/>
<dbReference type="RefSeq" id="WP_140043245.1">
    <property type="nucleotide sequence ID" value="NZ_CP041017.1"/>
</dbReference>
<dbReference type="SUPFAM" id="SSF51735">
    <property type="entry name" value="NAD(P)-binding Rossmann-fold domains"/>
    <property type="match status" value="1"/>
</dbReference>
<sequence length="258" mass="27533">MSELEGRTAVLTGAGKTTGIAFAAAQAFGRAGAKIVLADVIDAGESIAALTDQGIEAISVECDVSTADGVAHLKQRVEARFGGCDILVHAATLFLIAPIEEITPQDWHRVVGVNLDAMYYLTHAFVGGMKERGWGRIIPISSNSYYVGSGNRVHYVSSKAALIGFTRGLAREVGRSGITVNAIVPGVVDTVRDQDPNAPRDIRFVGRDVYEIVREQQCIDMTLRPDHFIGPFMFLATDASAAMTGQAMLIDGGWSHIG</sequence>
<dbReference type="FunFam" id="3.40.50.720:FF:000084">
    <property type="entry name" value="Short-chain dehydrogenase reductase"/>
    <property type="match status" value="1"/>
</dbReference>
<comment type="catalytic activity">
    <reaction evidence="2">
        <text>2,5-dichlorocyclohexa-2,5-dien-1,4-diol + NAD(+) = 2,5-dichlorohydroquinone + NADH + H(+)</text>
        <dbReference type="Rhea" id="RHEA:15741"/>
        <dbReference type="ChEBI" id="CHEBI:15378"/>
        <dbReference type="ChEBI" id="CHEBI:27545"/>
        <dbReference type="ChEBI" id="CHEBI:28975"/>
        <dbReference type="ChEBI" id="CHEBI:57540"/>
        <dbReference type="ChEBI" id="CHEBI:57945"/>
    </reaction>
</comment>
<dbReference type="CDD" id="cd05233">
    <property type="entry name" value="SDR_c"/>
    <property type="match status" value="1"/>
</dbReference>
<dbReference type="EMBL" id="CP041017">
    <property type="protein sequence ID" value="QDC39659.1"/>
    <property type="molecule type" value="Genomic_DNA"/>
</dbReference>
<dbReference type="AlphaFoldDB" id="A0A5B8CKC2"/>
<dbReference type="InterPro" id="IPR036291">
    <property type="entry name" value="NAD(P)-bd_dom_sf"/>
</dbReference>
<name>A0A5B8CKC2_SPHSA</name>
<dbReference type="PANTHER" id="PTHR42879:SF2">
    <property type="entry name" value="3-OXOACYL-[ACYL-CARRIER-PROTEIN] REDUCTASE FABG"/>
    <property type="match status" value="1"/>
</dbReference>
<evidence type="ECO:0000256" key="1">
    <source>
        <dbReference type="ARBA" id="ARBA00006484"/>
    </source>
</evidence>
<gene>
    <name evidence="3" type="ORF">FIL70_20935</name>
</gene>